<keyword evidence="3" id="KW-1185">Reference proteome</keyword>
<gene>
    <name evidence="2" type="ORF">CDD81_8048</name>
</gene>
<reference evidence="2 3" key="1">
    <citation type="submission" date="2017-06" db="EMBL/GenBank/DDBJ databases">
        <title>Ant-infecting Ophiocordyceps genomes reveal a high diversity of potential behavioral manipulation genes and a possible major role for enterotoxins.</title>
        <authorList>
            <person name="De Bekker C."/>
            <person name="Evans H.C."/>
            <person name="Brachmann A."/>
            <person name="Hughes D.P."/>
        </authorList>
    </citation>
    <scope>NUCLEOTIDE SEQUENCE [LARGE SCALE GENOMIC DNA]</scope>
    <source>
        <strain evidence="2 3">Map64</strain>
    </source>
</reference>
<feature type="compositionally biased region" description="Basic residues" evidence="1">
    <location>
        <begin position="1189"/>
        <end position="1201"/>
    </location>
</feature>
<dbReference type="STRING" id="1399860.A0A2C5Y226"/>
<sequence length="1273" mass="139646">MAGKPFRRSGKERRRRNKPKDRPAEQQPQQQQQQQHQQQRQNQLLTETQEATGNKRKRADNQNDTDVPVPKVAKPSDGSVGASKWSNLGFSLGFDSVWIPACDSYFDYSPSNGSSSSSSSGSSSFFSSSFSSSSGSHSGSDSSFGSSFSSCNSSSPSSGSSSNFSSDSDSSSGPSANSGYGSGPGSSFDSSPSSGSRSGSGLGSSPSHSSGSDSSFDSRAISVSSSNFGSSSSCTSDFDSYSNTRSSFGSSPSSPCSLGSLSTLDFKTKWISLHGFQGIVPFHVDDFNSFAVAVRRLLSKDASYKGTYVLVHYQAAKQACQMMIHDDLKSDVTGVAFEYVCAHVNLRPNMDAVEMGAFFVMQKGEEAPPMWKPFKSQLQTDVTRLRSNADPSHYLSQGPACYSYVCFPKTLGLAGQGIDEWDTMSYTRYMQRALRVLIGPPGGDGYYGKNMPLWKPNGEDKEGGGTQHHGLTHLVLDQASSSGPDGPYAFGVTYAMATFGARDMSALQPGSLDEGGLGEETYMLPSKPVEARVQYLPLENDEMVLLLPGLMPRRSDNISMHGPSHDSLITKIHAMVEELFGKEHLPKYVRLLDCEKTLGPAIEPNQFTVRLSIDVSPTTSEVQQFKEDCAQFMAKGPRCVMIYPEFSEASEQSVVYMVPRIGDNAETRYKRRTRLPSLGTFISRLQVAIKAMTEGSERVYDHRRDHVRLRVNHARSYEADSCVQRNCFIIGPHTSDVEWYSIRAQITSREVLVEFCNDKELYWDQAIAKNNVWGPRYSNSSPMERNSKTNGTQETSSGASALPANAAHTDKDSWSPESPIDKHDESFEQFQQGEFGAWDKSQLRAVGPENCVYKATCPWCNFEVPPLWSKTQFQHHVRSNHRQQILAMAGPTGIVTNSDGSQDVTVHLRPSIDLLMSLGQEPNDATDSGALVQTQEHANKKQELQDMLTKIQEEKQKLILQKEQLQENYAVKLRVLKEKGEQARVELQKLQHARLQQLARGEQTGAAVQGLQSARLELDELRKKADEARKDLAELQRTTERLKKETEELERKRQETAEEMEAQEKARARLEQQRKEAGSPLEEQERATKDPSPSSSPPSPPSPLVLAPPSPSSPLSSAPSSPTPPSPAKQPPRHDAPQTKKPHPTIPHRRRLHNTNDDDDLYKPSSSSSSSSSDNDEDVAPPSPPPPPRGRKTAAPRKRANAKGAEADGEGNEEQVLCKRAKVDALLDVKASPKGKAPRKTRAAAKPRVKAAAEAKASPPRRKSARFTASDDV</sequence>
<feature type="region of interest" description="Disordered" evidence="1">
    <location>
        <begin position="1"/>
        <end position="85"/>
    </location>
</feature>
<dbReference type="InterPro" id="IPR026314">
    <property type="entry name" value="YLP_motif_con_p1"/>
</dbReference>
<proteinExistence type="predicted"/>
<feature type="region of interest" description="Disordered" evidence="1">
    <location>
        <begin position="109"/>
        <end position="214"/>
    </location>
</feature>
<dbReference type="PANTHER" id="PTHR13413:SF0">
    <property type="entry name" value="YLP MOTIF-CONTAINING PROTEIN 1"/>
    <property type="match status" value="1"/>
</dbReference>
<dbReference type="GO" id="GO:0032204">
    <property type="term" value="P:regulation of telomere maintenance"/>
    <property type="evidence" value="ECO:0007669"/>
    <property type="project" value="TreeGrafter"/>
</dbReference>
<dbReference type="AlphaFoldDB" id="A0A2C5Y226"/>
<evidence type="ECO:0000313" key="2">
    <source>
        <dbReference type="EMBL" id="PHH61703.1"/>
    </source>
</evidence>
<name>A0A2C5Y226_9HYPO</name>
<comment type="caution">
    <text evidence="2">The sequence shown here is derived from an EMBL/GenBank/DDBJ whole genome shotgun (WGS) entry which is preliminary data.</text>
</comment>
<feature type="compositionally biased region" description="Basic residues" evidence="1">
    <location>
        <begin position="1"/>
        <end position="19"/>
    </location>
</feature>
<evidence type="ECO:0000256" key="1">
    <source>
        <dbReference type="SAM" id="MobiDB-lite"/>
    </source>
</evidence>
<dbReference type="EMBL" id="NJET01000095">
    <property type="protein sequence ID" value="PHH61703.1"/>
    <property type="molecule type" value="Genomic_DNA"/>
</dbReference>
<accession>A0A2C5Y226</accession>
<feature type="compositionally biased region" description="Pro residues" evidence="1">
    <location>
        <begin position="1094"/>
        <end position="1112"/>
    </location>
</feature>
<feature type="compositionally biased region" description="Low complexity" evidence="1">
    <location>
        <begin position="26"/>
        <end position="43"/>
    </location>
</feature>
<protein>
    <submittedName>
        <fullName evidence="2">Uncharacterized protein</fullName>
    </submittedName>
</protein>
<feature type="compositionally biased region" description="Basic and acidic residues" evidence="1">
    <location>
        <begin position="1036"/>
        <end position="1089"/>
    </location>
</feature>
<dbReference type="GO" id="GO:0005634">
    <property type="term" value="C:nucleus"/>
    <property type="evidence" value="ECO:0007669"/>
    <property type="project" value="InterPro"/>
</dbReference>
<feature type="compositionally biased region" description="Pro residues" evidence="1">
    <location>
        <begin position="1121"/>
        <end position="1130"/>
    </location>
</feature>
<feature type="region of interest" description="Disordered" evidence="1">
    <location>
        <begin position="1036"/>
        <end position="1273"/>
    </location>
</feature>
<evidence type="ECO:0000313" key="3">
    <source>
        <dbReference type="Proteomes" id="UP000226192"/>
    </source>
</evidence>
<dbReference type="PANTHER" id="PTHR13413">
    <property type="entry name" value="YLP MOTIF CONTAINING PROTEIN NUCLEAR PROTEIN ZAP"/>
    <property type="match status" value="1"/>
</dbReference>
<feature type="compositionally biased region" description="Basic and acidic residues" evidence="1">
    <location>
        <begin position="808"/>
        <end position="822"/>
    </location>
</feature>
<dbReference type="Proteomes" id="UP000226192">
    <property type="component" value="Unassembled WGS sequence"/>
</dbReference>
<feature type="compositionally biased region" description="Polar residues" evidence="1">
    <location>
        <begin position="777"/>
        <end position="799"/>
    </location>
</feature>
<feature type="region of interest" description="Disordered" evidence="1">
    <location>
        <begin position="774"/>
        <end position="822"/>
    </location>
</feature>
<organism evidence="2 3">
    <name type="scientific">Ophiocordyceps australis</name>
    <dbReference type="NCBI Taxonomy" id="1399860"/>
    <lineage>
        <taxon>Eukaryota</taxon>
        <taxon>Fungi</taxon>
        <taxon>Dikarya</taxon>
        <taxon>Ascomycota</taxon>
        <taxon>Pezizomycotina</taxon>
        <taxon>Sordariomycetes</taxon>
        <taxon>Hypocreomycetidae</taxon>
        <taxon>Hypocreales</taxon>
        <taxon>Ophiocordycipitaceae</taxon>
        <taxon>Ophiocordyceps</taxon>
    </lineage>
</organism>
<dbReference type="OrthoDB" id="4850289at2759"/>
<feature type="compositionally biased region" description="Basic residues" evidence="1">
    <location>
        <begin position="1236"/>
        <end position="1249"/>
    </location>
</feature>
<feature type="compositionally biased region" description="Basic residues" evidence="1">
    <location>
        <begin position="1140"/>
        <end position="1153"/>
    </location>
</feature>